<protein>
    <submittedName>
        <fullName evidence="1">Uncharacterized protein</fullName>
    </submittedName>
</protein>
<proteinExistence type="predicted"/>
<sequence length="69" mass="7455">MAQVLSNQPINRSVFNSSSLKCKSSMKASIDSEVLTYEVDVVAHKRLCSGTRAVLPMETGLLGSPRDLS</sequence>
<accession>A0A6J5VH69</accession>
<evidence type="ECO:0000313" key="2">
    <source>
        <dbReference type="EMBL" id="CAB4317194.1"/>
    </source>
</evidence>
<dbReference type="EMBL" id="CAEKDK010000007">
    <property type="protein sequence ID" value="CAB4286825.1"/>
    <property type="molecule type" value="Genomic_DNA"/>
</dbReference>
<evidence type="ECO:0000313" key="1">
    <source>
        <dbReference type="EMBL" id="CAB4286825.1"/>
    </source>
</evidence>
<reference evidence="1 3" key="2">
    <citation type="submission" date="2020-05" db="EMBL/GenBank/DDBJ databases">
        <authorList>
            <person name="Campoy J."/>
            <person name="Schneeberger K."/>
            <person name="Spophaly S."/>
        </authorList>
    </citation>
    <scope>NUCLEOTIDE SEQUENCE [LARGE SCALE GENOMIC DNA]</scope>
    <source>
        <strain evidence="1">PruArmRojPasFocal</strain>
    </source>
</reference>
<organism evidence="1 3">
    <name type="scientific">Prunus armeniaca</name>
    <name type="common">Apricot</name>
    <name type="synonym">Armeniaca vulgaris</name>
    <dbReference type="NCBI Taxonomy" id="36596"/>
    <lineage>
        <taxon>Eukaryota</taxon>
        <taxon>Viridiplantae</taxon>
        <taxon>Streptophyta</taxon>
        <taxon>Embryophyta</taxon>
        <taxon>Tracheophyta</taxon>
        <taxon>Spermatophyta</taxon>
        <taxon>Magnoliopsida</taxon>
        <taxon>eudicotyledons</taxon>
        <taxon>Gunneridae</taxon>
        <taxon>Pentapetalae</taxon>
        <taxon>rosids</taxon>
        <taxon>fabids</taxon>
        <taxon>Rosales</taxon>
        <taxon>Rosaceae</taxon>
        <taxon>Amygdaloideae</taxon>
        <taxon>Amygdaleae</taxon>
        <taxon>Prunus</taxon>
    </lineage>
</organism>
<evidence type="ECO:0000313" key="3">
    <source>
        <dbReference type="Proteomes" id="UP000507222"/>
    </source>
</evidence>
<name>A0A6J5VH69_PRUAR</name>
<dbReference type="Proteomes" id="UP000507222">
    <property type="component" value="Unassembled WGS sequence"/>
</dbReference>
<dbReference type="Proteomes" id="UP000507245">
    <property type="component" value="Unassembled WGS sequence"/>
</dbReference>
<gene>
    <name evidence="1" type="ORF">CURHAP_LOCUS44555</name>
    <name evidence="2" type="ORF">ORAREDHAP_LOCUS43910</name>
</gene>
<dbReference type="EMBL" id="CAEKKB010000007">
    <property type="protein sequence ID" value="CAB4317194.1"/>
    <property type="molecule type" value="Genomic_DNA"/>
</dbReference>
<keyword evidence="4" id="KW-1185">Reference proteome</keyword>
<dbReference type="AlphaFoldDB" id="A0A6J5VH69"/>
<evidence type="ECO:0000313" key="4">
    <source>
        <dbReference type="Proteomes" id="UP000507245"/>
    </source>
</evidence>
<reference evidence="4" key="1">
    <citation type="journal article" date="2020" name="Genome Biol.">
        <title>Gamete binning: chromosome-level and haplotype-resolved genome assembly enabled by high-throughput single-cell sequencing of gamete genomes.</title>
        <authorList>
            <person name="Campoy J.A."/>
            <person name="Sun H."/>
            <person name="Goel M."/>
            <person name="Jiao W.-B."/>
            <person name="Folz-Donahue K."/>
            <person name="Wang N."/>
            <person name="Rubio M."/>
            <person name="Liu C."/>
            <person name="Kukat C."/>
            <person name="Ruiz D."/>
            <person name="Huettel B."/>
            <person name="Schneeberger K."/>
        </authorList>
    </citation>
    <scope>NUCLEOTIDE SEQUENCE [LARGE SCALE GENOMIC DNA]</scope>
    <source>
        <strain evidence="4">cv. Rojo Pasion</strain>
    </source>
</reference>